<proteinExistence type="inferred from homology"/>
<keyword evidence="8" id="KW-0315">Glutamine amidotransferase</keyword>
<evidence type="ECO:0000256" key="5">
    <source>
        <dbReference type="ARBA" id="ARBA00022630"/>
    </source>
</evidence>
<dbReference type="GO" id="GO:0046872">
    <property type="term" value="F:metal ion binding"/>
    <property type="evidence" value="ECO:0007669"/>
    <property type="project" value="UniProtKB-KW"/>
</dbReference>
<evidence type="ECO:0000256" key="9">
    <source>
        <dbReference type="ARBA" id="ARBA00023002"/>
    </source>
</evidence>
<sequence length="300" mass="33193">MKSTDSQGLYRPEFEHDACGTGFITSLNGHKSHQTIADALTMLENMEHRGACGCDSDSGDGAGLMLQVPHWFFLEECTALNIRLPEPGCYGVGMVFLPKNAPQRESCRSIINATTEKLGLQLLGYRPVPVNPAGIGQTALAAEPVMEQVFVARPTGITTSEEFERKLFVLRRLITKTVMKSVPEAADDFYFASLSYRVIVYKGQLTTYQVRHYFPDLSDSRVTSGFGMVHSRFSTNTFPSWKLAHPFRLLAHNGEINTLQGNLNWFYAGLRSYLALFLGRGNGHAAARHRQQSVGLGLLG</sequence>
<evidence type="ECO:0000256" key="4">
    <source>
        <dbReference type="ARBA" id="ARBA00022605"/>
    </source>
</evidence>
<evidence type="ECO:0000256" key="7">
    <source>
        <dbReference type="ARBA" id="ARBA00022723"/>
    </source>
</evidence>
<keyword evidence="6" id="KW-0288">FMN</keyword>
<dbReference type="Pfam" id="PF00310">
    <property type="entry name" value="GATase_2"/>
    <property type="match status" value="1"/>
</dbReference>
<dbReference type="InterPro" id="IPR017932">
    <property type="entry name" value="GATase_2_dom"/>
</dbReference>
<evidence type="ECO:0000256" key="8">
    <source>
        <dbReference type="ARBA" id="ARBA00022962"/>
    </source>
</evidence>
<dbReference type="PANTHER" id="PTHR11938">
    <property type="entry name" value="FAD NADPH DEHYDROGENASE/OXIDOREDUCTASE"/>
    <property type="match status" value="1"/>
</dbReference>
<dbReference type="SUPFAM" id="SSF56235">
    <property type="entry name" value="N-terminal nucleophile aminohydrolases (Ntn hydrolases)"/>
    <property type="match status" value="1"/>
</dbReference>
<comment type="cofactor">
    <cofactor evidence="1">
        <name>FMN</name>
        <dbReference type="ChEBI" id="CHEBI:58210"/>
    </cofactor>
</comment>
<dbReference type="PROSITE" id="PS51278">
    <property type="entry name" value="GATASE_TYPE_2"/>
    <property type="match status" value="1"/>
</dbReference>
<dbReference type="GO" id="GO:0051538">
    <property type="term" value="F:3 iron, 4 sulfur cluster binding"/>
    <property type="evidence" value="ECO:0007669"/>
    <property type="project" value="UniProtKB-KW"/>
</dbReference>
<evidence type="ECO:0000256" key="12">
    <source>
        <dbReference type="ARBA" id="ARBA00023164"/>
    </source>
</evidence>
<keyword evidence="13" id="KW-0003">3Fe-4S</keyword>
<keyword evidence="10" id="KW-0408">Iron</keyword>
<dbReference type="Gene3D" id="3.60.20.10">
    <property type="entry name" value="Glutamine Phosphoribosylpyrophosphate, subunit 1, domain 1"/>
    <property type="match status" value="1"/>
</dbReference>
<name>A0A1W1VZF3_9BACT</name>
<evidence type="ECO:0000256" key="6">
    <source>
        <dbReference type="ARBA" id="ARBA00022643"/>
    </source>
</evidence>
<dbReference type="STRING" id="645990.SAMN00120144_1758"/>
<evidence type="ECO:0000256" key="1">
    <source>
        <dbReference type="ARBA" id="ARBA00001917"/>
    </source>
</evidence>
<evidence type="ECO:0000313" key="16">
    <source>
        <dbReference type="EMBL" id="SMB98737.1"/>
    </source>
</evidence>
<comment type="pathway">
    <text evidence="14">Amino-acid biosynthesis.</text>
</comment>
<dbReference type="InterPro" id="IPR029055">
    <property type="entry name" value="Ntn_hydrolases_N"/>
</dbReference>
<evidence type="ECO:0000259" key="15">
    <source>
        <dbReference type="PROSITE" id="PS51278"/>
    </source>
</evidence>
<dbReference type="EMBL" id="FWWW01000087">
    <property type="protein sequence ID" value="SMB98737.1"/>
    <property type="molecule type" value="Genomic_DNA"/>
</dbReference>
<evidence type="ECO:0000256" key="13">
    <source>
        <dbReference type="ARBA" id="ARBA00023291"/>
    </source>
</evidence>
<organism evidence="16 17">
    <name type="scientific">Hymenobacter roseosalivarius DSM 11622</name>
    <dbReference type="NCBI Taxonomy" id="645990"/>
    <lineage>
        <taxon>Bacteria</taxon>
        <taxon>Pseudomonadati</taxon>
        <taxon>Bacteroidota</taxon>
        <taxon>Cytophagia</taxon>
        <taxon>Cytophagales</taxon>
        <taxon>Hymenobacteraceae</taxon>
        <taxon>Hymenobacter</taxon>
    </lineage>
</organism>
<dbReference type="GO" id="GO:0006537">
    <property type="term" value="P:glutamate biosynthetic process"/>
    <property type="evidence" value="ECO:0007669"/>
    <property type="project" value="UniProtKB-KW"/>
</dbReference>
<evidence type="ECO:0000313" key="17">
    <source>
        <dbReference type="Proteomes" id="UP000192266"/>
    </source>
</evidence>
<keyword evidence="5" id="KW-0285">Flavoprotein</keyword>
<evidence type="ECO:0000256" key="2">
    <source>
        <dbReference type="ARBA" id="ARBA00001927"/>
    </source>
</evidence>
<dbReference type="AlphaFoldDB" id="A0A1W1VZF3"/>
<evidence type="ECO:0000256" key="14">
    <source>
        <dbReference type="ARBA" id="ARBA00029440"/>
    </source>
</evidence>
<comment type="similarity">
    <text evidence="3">Belongs to the glutamate synthase family.</text>
</comment>
<keyword evidence="11" id="KW-0411">Iron-sulfur</keyword>
<dbReference type="GO" id="GO:0019676">
    <property type="term" value="P:ammonia assimilation cycle"/>
    <property type="evidence" value="ECO:0007669"/>
    <property type="project" value="TreeGrafter"/>
</dbReference>
<feature type="domain" description="Glutamine amidotransferase type-2" evidence="15">
    <location>
        <begin position="19"/>
        <end position="300"/>
    </location>
</feature>
<gene>
    <name evidence="16" type="ORF">SAMN00120144_1758</name>
</gene>
<dbReference type="GO" id="GO:0015930">
    <property type="term" value="F:glutamate synthase activity"/>
    <property type="evidence" value="ECO:0007669"/>
    <property type="project" value="TreeGrafter"/>
</dbReference>
<comment type="cofactor">
    <cofactor evidence="2">
        <name>[3Fe-4S] cluster</name>
        <dbReference type="ChEBI" id="CHEBI:21137"/>
    </cofactor>
</comment>
<keyword evidence="7" id="KW-0479">Metal-binding</keyword>
<dbReference type="Proteomes" id="UP000192266">
    <property type="component" value="Unassembled WGS sequence"/>
</dbReference>
<keyword evidence="17" id="KW-1185">Reference proteome</keyword>
<evidence type="ECO:0000256" key="3">
    <source>
        <dbReference type="ARBA" id="ARBA00009716"/>
    </source>
</evidence>
<keyword evidence="9" id="KW-0560">Oxidoreductase</keyword>
<reference evidence="16 17" key="1">
    <citation type="submission" date="2017-04" db="EMBL/GenBank/DDBJ databases">
        <authorList>
            <person name="Afonso C.L."/>
            <person name="Miller P.J."/>
            <person name="Scott M.A."/>
            <person name="Spackman E."/>
            <person name="Goraichik I."/>
            <person name="Dimitrov K.M."/>
            <person name="Suarez D.L."/>
            <person name="Swayne D.E."/>
        </authorList>
    </citation>
    <scope>NUCLEOTIDE SEQUENCE [LARGE SCALE GENOMIC DNA]</scope>
    <source>
        <strain evidence="16 17">DSM 11622</strain>
    </source>
</reference>
<evidence type="ECO:0000256" key="11">
    <source>
        <dbReference type="ARBA" id="ARBA00023014"/>
    </source>
</evidence>
<keyword evidence="4" id="KW-0028">Amino-acid biosynthesis</keyword>
<keyword evidence="12" id="KW-0314">Glutamate biosynthesis</keyword>
<accession>A0A1W1VZF3</accession>
<dbReference type="PANTHER" id="PTHR11938:SF133">
    <property type="entry name" value="GLUTAMATE SYNTHASE (NADH)"/>
    <property type="match status" value="1"/>
</dbReference>
<protein>
    <submittedName>
        <fullName evidence="16">Glutamate synthase (Ferredoxin)</fullName>
    </submittedName>
</protein>
<dbReference type="InterPro" id="IPR050711">
    <property type="entry name" value="ET-N_metabolism_enzyme"/>
</dbReference>
<evidence type="ECO:0000256" key="10">
    <source>
        <dbReference type="ARBA" id="ARBA00023004"/>
    </source>
</evidence>